<dbReference type="EMBL" id="BDIP01003984">
    <property type="protein sequence ID" value="GIQ88346.1"/>
    <property type="molecule type" value="Genomic_DNA"/>
</dbReference>
<proteinExistence type="predicted"/>
<keyword evidence="3" id="KW-1185">Reference proteome</keyword>
<dbReference type="AlphaFoldDB" id="A0A9K3GN09"/>
<sequence>FVAAKRTDAVAPYLLTVHRGVGGSGAASSGALTEALLHSLLLRGGTQALTDWVDSVIAAYASDCKASGTQLETPPMALSAIGVLRAAQHMGPALCLAVFFRRHTDALDMLCTAHRYSAVQSYVQSLDIDTALGLVQRFLPVLLASDTPGSVSVDVPQSPQEDKDEGIDGGEGWEGDAKSVAFALCLSLCTQWLPSTPEASMEWTKYLLQRRALDSTCAVLGGDASSPVTHTPDTPPPRLRVDIACLVSLFLYSRRSDLLQTLFLYVLHHMHIHGETQWKQGMSDLFWFYLLESLLCLREGAAVLLDPRAAGP</sequence>
<protein>
    <submittedName>
        <fullName evidence="2">Uncharacterized protein</fullName>
    </submittedName>
</protein>
<feature type="non-terminal residue" evidence="2">
    <location>
        <position position="1"/>
    </location>
</feature>
<evidence type="ECO:0000256" key="1">
    <source>
        <dbReference type="SAM" id="MobiDB-lite"/>
    </source>
</evidence>
<feature type="compositionally biased region" description="Polar residues" evidence="1">
    <location>
        <begin position="149"/>
        <end position="159"/>
    </location>
</feature>
<gene>
    <name evidence="2" type="ORF">KIPB_010574</name>
</gene>
<dbReference type="Proteomes" id="UP000265618">
    <property type="component" value="Unassembled WGS sequence"/>
</dbReference>
<accession>A0A9K3GN09</accession>
<comment type="caution">
    <text evidence="2">The sequence shown here is derived from an EMBL/GenBank/DDBJ whole genome shotgun (WGS) entry which is preliminary data.</text>
</comment>
<evidence type="ECO:0000313" key="2">
    <source>
        <dbReference type="EMBL" id="GIQ88346.1"/>
    </source>
</evidence>
<organism evidence="2 3">
    <name type="scientific">Kipferlia bialata</name>
    <dbReference type="NCBI Taxonomy" id="797122"/>
    <lineage>
        <taxon>Eukaryota</taxon>
        <taxon>Metamonada</taxon>
        <taxon>Carpediemonas-like organisms</taxon>
        <taxon>Kipferlia</taxon>
    </lineage>
</organism>
<evidence type="ECO:0000313" key="3">
    <source>
        <dbReference type="Proteomes" id="UP000265618"/>
    </source>
</evidence>
<name>A0A9K3GN09_9EUKA</name>
<feature type="region of interest" description="Disordered" evidence="1">
    <location>
        <begin position="149"/>
        <end position="170"/>
    </location>
</feature>
<reference evidence="2 3" key="1">
    <citation type="journal article" date="2018" name="PLoS ONE">
        <title>The draft genome of Kipferlia bialata reveals reductive genome evolution in fornicate parasites.</title>
        <authorList>
            <person name="Tanifuji G."/>
            <person name="Takabayashi S."/>
            <person name="Kume K."/>
            <person name="Takagi M."/>
            <person name="Nakayama T."/>
            <person name="Kamikawa R."/>
            <person name="Inagaki Y."/>
            <person name="Hashimoto T."/>
        </authorList>
    </citation>
    <scope>NUCLEOTIDE SEQUENCE [LARGE SCALE GENOMIC DNA]</scope>
    <source>
        <strain evidence="2">NY0173</strain>
    </source>
</reference>